<keyword evidence="7" id="KW-1185">Reference proteome</keyword>
<dbReference type="PANTHER" id="PTHR30411:SF0">
    <property type="entry name" value="CYS-TRNA(PRO)_CYS-TRNA(CYS) DEACYLASE YBAK"/>
    <property type="match status" value="1"/>
</dbReference>
<dbReference type="AlphaFoldDB" id="E0RWI9"/>
<dbReference type="eggNOG" id="COG2606">
    <property type="taxonomic scope" value="Bacteria"/>
</dbReference>
<proteinExistence type="inferred from homology"/>
<sequence length="160" mass="17443">MKKEEKTNVMRVLDGKKISYVSHSYEPDATLTGEEIAGILGEDSGKVFKTLVTQGKSGAYYVFVIPVTEELDLKKAAKASGEKAVSMIKQKELLPLTGYVHGGCSPIGMKKQFPTFIHETASDLDKIYVSAGKVGFQIELSPQDLITVSRITTADLIMNI</sequence>
<feature type="domain" description="YbaK/aminoacyl-tRNA synthetase-associated" evidence="5">
    <location>
        <begin position="31"/>
        <end position="147"/>
    </location>
</feature>
<name>E0RWI9_BUTPB</name>
<dbReference type="SUPFAM" id="SSF55826">
    <property type="entry name" value="YbaK/ProRS associated domain"/>
    <property type="match status" value="1"/>
</dbReference>
<dbReference type="PIRSF" id="PIRSF006181">
    <property type="entry name" value="EbsC_YbaK"/>
    <property type="match status" value="1"/>
</dbReference>
<dbReference type="KEGG" id="bpb:bpr_I1626"/>
<dbReference type="InterPro" id="IPR036754">
    <property type="entry name" value="YbaK/aa-tRNA-synt-asso_dom_sf"/>
</dbReference>
<evidence type="ECO:0000256" key="2">
    <source>
        <dbReference type="ARBA" id="ARBA00022917"/>
    </source>
</evidence>
<dbReference type="GO" id="GO:0002161">
    <property type="term" value="F:aminoacyl-tRNA deacylase activity"/>
    <property type="evidence" value="ECO:0007669"/>
    <property type="project" value="InterPro"/>
</dbReference>
<evidence type="ECO:0000259" key="5">
    <source>
        <dbReference type="Pfam" id="PF04073"/>
    </source>
</evidence>
<comment type="similarity">
    <text evidence="1 4">Belongs to the prolyl-tRNA editing family. YbaK/EbsC subfamily.</text>
</comment>
<keyword evidence="3 4" id="KW-0456">Lyase</keyword>
<protein>
    <recommendedName>
        <fullName evidence="4">Cys-tRNA(Pro)/Cys-tRNA(Cys) deacylase</fullName>
        <ecNumber evidence="4">4.2.-.-</ecNumber>
    </recommendedName>
</protein>
<dbReference type="GO" id="GO:0006412">
    <property type="term" value="P:translation"/>
    <property type="evidence" value="ECO:0007669"/>
    <property type="project" value="UniProtKB-KW"/>
</dbReference>
<evidence type="ECO:0000313" key="7">
    <source>
        <dbReference type="Proteomes" id="UP000001299"/>
    </source>
</evidence>
<accession>E0RWI9</accession>
<dbReference type="RefSeq" id="WP_013281017.1">
    <property type="nucleotide sequence ID" value="NC_014387.1"/>
</dbReference>
<organism evidence="6 7">
    <name type="scientific">Butyrivibrio proteoclasticus (strain ATCC 51982 / DSM 14932 / B316)</name>
    <name type="common">Clostridium proteoclasticum</name>
    <dbReference type="NCBI Taxonomy" id="515622"/>
    <lineage>
        <taxon>Bacteria</taxon>
        <taxon>Bacillati</taxon>
        <taxon>Bacillota</taxon>
        <taxon>Clostridia</taxon>
        <taxon>Lachnospirales</taxon>
        <taxon>Lachnospiraceae</taxon>
        <taxon>Butyrivibrio</taxon>
    </lineage>
</organism>
<keyword evidence="2 4" id="KW-0648">Protein biosynthesis</keyword>
<evidence type="ECO:0000313" key="6">
    <source>
        <dbReference type="EMBL" id="ADL34363.1"/>
    </source>
</evidence>
<gene>
    <name evidence="6" type="ordered locus">bpr_I1626</name>
</gene>
<dbReference type="CDD" id="cd00002">
    <property type="entry name" value="YbaK_deacylase"/>
    <property type="match status" value="1"/>
</dbReference>
<dbReference type="Pfam" id="PF04073">
    <property type="entry name" value="tRNA_edit"/>
    <property type="match status" value="1"/>
</dbReference>
<dbReference type="NCBIfam" id="TIGR00011">
    <property type="entry name" value="YbaK_EbsC"/>
    <property type="match status" value="1"/>
</dbReference>
<dbReference type="InterPro" id="IPR007214">
    <property type="entry name" value="YbaK/aa-tRNA-synth-assoc-dom"/>
</dbReference>
<dbReference type="GO" id="GO:0016829">
    <property type="term" value="F:lyase activity"/>
    <property type="evidence" value="ECO:0007669"/>
    <property type="project" value="UniProtKB-KW"/>
</dbReference>
<evidence type="ECO:0000256" key="3">
    <source>
        <dbReference type="ARBA" id="ARBA00023239"/>
    </source>
</evidence>
<reference evidence="6 7" key="1">
    <citation type="journal article" date="2010" name="PLoS ONE">
        <title>The glycobiome of the rumen bacterium Butyrivibrio proteoclasticus B316(T) highlights adaptation to a polysaccharide-rich environment.</title>
        <authorList>
            <person name="Kelly W.J."/>
            <person name="Leahy S.C."/>
            <person name="Altermann E."/>
            <person name="Yeoman C.J."/>
            <person name="Dunne J.C."/>
            <person name="Kong Z."/>
            <person name="Pacheco D.M."/>
            <person name="Li D."/>
            <person name="Noel S.J."/>
            <person name="Moon C.D."/>
            <person name="Cookson A.L."/>
            <person name="Attwood G.T."/>
        </authorList>
    </citation>
    <scope>NUCLEOTIDE SEQUENCE [LARGE SCALE GENOMIC DNA]</scope>
    <source>
        <strain evidence="7">ATCC 51982 / DSM 14932 / B316</strain>
    </source>
</reference>
<dbReference type="HOGENOM" id="CLU_094875_3_0_9"/>
<evidence type="ECO:0000256" key="4">
    <source>
        <dbReference type="PIRNR" id="PIRNR006181"/>
    </source>
</evidence>
<dbReference type="InterPro" id="IPR004369">
    <property type="entry name" value="Prolyl-tRNA_editing_YbaK/EbsC"/>
</dbReference>
<dbReference type="Gene3D" id="3.90.960.10">
    <property type="entry name" value="YbaK/aminoacyl-tRNA synthetase-associated domain"/>
    <property type="match status" value="1"/>
</dbReference>
<dbReference type="PANTHER" id="PTHR30411">
    <property type="entry name" value="CYTOPLASMIC PROTEIN"/>
    <property type="match status" value="1"/>
</dbReference>
<dbReference type="EC" id="4.2.-.-" evidence="4"/>
<dbReference type="Proteomes" id="UP000001299">
    <property type="component" value="Chromosome 1"/>
</dbReference>
<dbReference type="STRING" id="515622.bpr_I1626"/>
<dbReference type="EMBL" id="CP001810">
    <property type="protein sequence ID" value="ADL34363.1"/>
    <property type="molecule type" value="Genomic_DNA"/>
</dbReference>
<evidence type="ECO:0000256" key="1">
    <source>
        <dbReference type="ARBA" id="ARBA00009798"/>
    </source>
</evidence>